<organism evidence="1 2">
    <name type="scientific">Jaapia argillacea MUCL 33604</name>
    <dbReference type="NCBI Taxonomy" id="933084"/>
    <lineage>
        <taxon>Eukaryota</taxon>
        <taxon>Fungi</taxon>
        <taxon>Dikarya</taxon>
        <taxon>Basidiomycota</taxon>
        <taxon>Agaricomycotina</taxon>
        <taxon>Agaricomycetes</taxon>
        <taxon>Agaricomycetidae</taxon>
        <taxon>Jaapiales</taxon>
        <taxon>Jaapiaceae</taxon>
        <taxon>Jaapia</taxon>
    </lineage>
</organism>
<protein>
    <submittedName>
        <fullName evidence="1">Uncharacterized protein</fullName>
    </submittedName>
</protein>
<gene>
    <name evidence="1" type="ORF">JAAARDRAFT_487340</name>
</gene>
<dbReference type="AlphaFoldDB" id="A0A067PM61"/>
<keyword evidence="2" id="KW-1185">Reference proteome</keyword>
<dbReference type="HOGENOM" id="CLU_2333885_0_0_1"/>
<dbReference type="InParanoid" id="A0A067PM61"/>
<evidence type="ECO:0000313" key="1">
    <source>
        <dbReference type="EMBL" id="KDQ52292.1"/>
    </source>
</evidence>
<accession>A0A067PM61</accession>
<dbReference type="EMBL" id="KL197741">
    <property type="protein sequence ID" value="KDQ52292.1"/>
    <property type="molecule type" value="Genomic_DNA"/>
</dbReference>
<reference evidence="2" key="1">
    <citation type="journal article" date="2014" name="Proc. Natl. Acad. Sci. U.S.A.">
        <title>Extensive sampling of basidiomycete genomes demonstrates inadequacy of the white-rot/brown-rot paradigm for wood decay fungi.</title>
        <authorList>
            <person name="Riley R."/>
            <person name="Salamov A.A."/>
            <person name="Brown D.W."/>
            <person name="Nagy L.G."/>
            <person name="Floudas D."/>
            <person name="Held B.W."/>
            <person name="Levasseur A."/>
            <person name="Lombard V."/>
            <person name="Morin E."/>
            <person name="Otillar R."/>
            <person name="Lindquist E.A."/>
            <person name="Sun H."/>
            <person name="LaButti K.M."/>
            <person name="Schmutz J."/>
            <person name="Jabbour D."/>
            <person name="Luo H."/>
            <person name="Baker S.E."/>
            <person name="Pisabarro A.G."/>
            <person name="Walton J.D."/>
            <person name="Blanchette R.A."/>
            <person name="Henrissat B."/>
            <person name="Martin F."/>
            <person name="Cullen D."/>
            <person name="Hibbett D.S."/>
            <person name="Grigoriev I.V."/>
        </authorList>
    </citation>
    <scope>NUCLEOTIDE SEQUENCE [LARGE SCALE GENOMIC DNA]</scope>
    <source>
        <strain evidence="2">MUCL 33604</strain>
    </source>
</reference>
<sequence>MRCAVGRGPSLPILFFSFCQNRLASLLQITEPTMSRKPNSQPLTTPSSHLFRHKCGTSLTSSLTFILNSSLIATCRIEWKYISASVFKPRSMFTWRRA</sequence>
<evidence type="ECO:0000313" key="2">
    <source>
        <dbReference type="Proteomes" id="UP000027265"/>
    </source>
</evidence>
<proteinExistence type="predicted"/>
<name>A0A067PM61_9AGAM</name>
<dbReference type="Proteomes" id="UP000027265">
    <property type="component" value="Unassembled WGS sequence"/>
</dbReference>